<accession>A0ABS0GRA4</accession>
<feature type="domain" description="Glycosyltransferase 2-like" evidence="2">
    <location>
        <begin position="7"/>
        <end position="123"/>
    </location>
</feature>
<comment type="caution">
    <text evidence="3">The sequence shown here is derived from an EMBL/GenBank/DDBJ whole genome shotgun (WGS) entry which is preliminary data.</text>
</comment>
<reference evidence="3 4" key="1">
    <citation type="submission" date="2020-11" db="EMBL/GenBank/DDBJ databases">
        <title>A novel isolate from a Black sea contaminated sediment with potential to produce alkanes: Plantactinospora alkalitolerans sp. nov.</title>
        <authorList>
            <person name="Carro L."/>
            <person name="Veyisoglu A."/>
            <person name="Guven K."/>
            <person name="Schumann P."/>
            <person name="Klenk H.-P."/>
            <person name="Sahin N."/>
        </authorList>
    </citation>
    <scope>NUCLEOTIDE SEQUENCE [LARGE SCALE GENOMIC DNA]</scope>
    <source>
        <strain evidence="3 4">S1510</strain>
    </source>
</reference>
<name>A0ABS0GRA4_9ACTN</name>
<dbReference type="Pfam" id="PF00535">
    <property type="entry name" value="Glycos_transf_2"/>
    <property type="match status" value="1"/>
</dbReference>
<dbReference type="PANTHER" id="PTHR48090">
    <property type="entry name" value="UNDECAPRENYL-PHOSPHATE 4-DEOXY-4-FORMAMIDO-L-ARABINOSE TRANSFERASE-RELATED"/>
    <property type="match status" value="1"/>
</dbReference>
<dbReference type="Gene3D" id="3.90.550.10">
    <property type="entry name" value="Spore Coat Polysaccharide Biosynthesis Protein SpsA, Chain A"/>
    <property type="match status" value="1"/>
</dbReference>
<comment type="similarity">
    <text evidence="1">Belongs to the glycosyltransferase 2 family.</text>
</comment>
<dbReference type="InterPro" id="IPR029044">
    <property type="entry name" value="Nucleotide-diphossugar_trans"/>
</dbReference>
<protein>
    <submittedName>
        <fullName evidence="3">Glycosyltransferase family 2 protein</fullName>
    </submittedName>
</protein>
<organism evidence="3 4">
    <name type="scientific">Plantactinospora alkalitolerans</name>
    <dbReference type="NCBI Taxonomy" id="2789879"/>
    <lineage>
        <taxon>Bacteria</taxon>
        <taxon>Bacillati</taxon>
        <taxon>Actinomycetota</taxon>
        <taxon>Actinomycetes</taxon>
        <taxon>Micromonosporales</taxon>
        <taxon>Micromonosporaceae</taxon>
        <taxon>Plantactinospora</taxon>
    </lineage>
</organism>
<dbReference type="EMBL" id="JADPUN010000088">
    <property type="protein sequence ID" value="MBF9128734.1"/>
    <property type="molecule type" value="Genomic_DNA"/>
</dbReference>
<dbReference type="Proteomes" id="UP000638560">
    <property type="component" value="Unassembled WGS sequence"/>
</dbReference>
<evidence type="ECO:0000313" key="3">
    <source>
        <dbReference type="EMBL" id="MBF9128734.1"/>
    </source>
</evidence>
<keyword evidence="4" id="KW-1185">Reference proteome</keyword>
<evidence type="ECO:0000313" key="4">
    <source>
        <dbReference type="Proteomes" id="UP000638560"/>
    </source>
</evidence>
<dbReference type="RefSeq" id="WP_196200384.1">
    <property type="nucleotide sequence ID" value="NZ_JADPUN010000088.1"/>
</dbReference>
<dbReference type="InterPro" id="IPR050256">
    <property type="entry name" value="Glycosyltransferase_2"/>
</dbReference>
<dbReference type="PANTHER" id="PTHR48090:SF7">
    <property type="entry name" value="RFBJ PROTEIN"/>
    <property type="match status" value="1"/>
</dbReference>
<dbReference type="SUPFAM" id="SSF53448">
    <property type="entry name" value="Nucleotide-diphospho-sugar transferases"/>
    <property type="match status" value="1"/>
</dbReference>
<evidence type="ECO:0000256" key="1">
    <source>
        <dbReference type="ARBA" id="ARBA00006739"/>
    </source>
</evidence>
<dbReference type="InterPro" id="IPR001173">
    <property type="entry name" value="Glyco_trans_2-like"/>
</dbReference>
<gene>
    <name evidence="3" type="ORF">I0C86_06995</name>
</gene>
<dbReference type="CDD" id="cd04179">
    <property type="entry name" value="DPM_DPG-synthase_like"/>
    <property type="match status" value="1"/>
</dbReference>
<sequence length="225" mass="23443">MPTTIDVVLPCLDEAAALPAVLAGLPPGYRPLVVDNGSTDGSPEIAAAHGAHVVHEPRRGYGAAVHAGLLAARTDLVGVLDADGSFDPRELSGLVAAVRDGRADLAVGRRRPVSTAAWPWHARAGNALVAALLRRRGVPVYDISPIRVARRTALLRLGVTDRAFGYPLELLLRAAAAGWRIVELDVAYAPRAAGTRSKVSGSIRGTLRASRDFAAVLHAGVGAGR</sequence>
<proteinExistence type="inferred from homology"/>
<evidence type="ECO:0000259" key="2">
    <source>
        <dbReference type="Pfam" id="PF00535"/>
    </source>
</evidence>